<dbReference type="SUPFAM" id="SSF48452">
    <property type="entry name" value="TPR-like"/>
    <property type="match status" value="2"/>
</dbReference>
<feature type="region of interest" description="Disordered" evidence="1">
    <location>
        <begin position="465"/>
        <end position="493"/>
    </location>
</feature>
<dbReference type="Gene3D" id="1.25.40.10">
    <property type="entry name" value="Tetratricopeptide repeat domain"/>
    <property type="match status" value="5"/>
</dbReference>
<evidence type="ECO:0000313" key="3">
    <source>
        <dbReference type="Proteomes" id="UP001596435"/>
    </source>
</evidence>
<dbReference type="Pfam" id="PF13374">
    <property type="entry name" value="TPR_10"/>
    <property type="match status" value="1"/>
</dbReference>
<dbReference type="InterPro" id="IPR019734">
    <property type="entry name" value="TPR_rpt"/>
</dbReference>
<evidence type="ECO:0000313" key="2">
    <source>
        <dbReference type="EMBL" id="MFC7183728.1"/>
    </source>
</evidence>
<dbReference type="SUPFAM" id="SSF50494">
    <property type="entry name" value="Trypsin-like serine proteases"/>
    <property type="match status" value="1"/>
</dbReference>
<dbReference type="PANTHER" id="PTHR19959">
    <property type="entry name" value="KINESIN LIGHT CHAIN"/>
    <property type="match status" value="1"/>
</dbReference>
<gene>
    <name evidence="2" type="ORF">ACFQMG_29705</name>
</gene>
<sequence length="1573" mass="169895">MDESRLVAVQNGTSRSSGYAIGPRLVLASAHGVGPVGQTVRVWRPGRQPHHDARVVWRGRPEGRDDAALLHIEDPAWQEPAGRAESWGRMATMRPGQRCETWGVPRAIQIPGRPQQRRVPAETMHLVGTVNPGTGYVGNRYFLALSDHPPLPGGDGELPWAGLSGAAVTSGGLLVGVVKAEAPEFGHGLLEIVPAYVLHADTTFLQALEDHGADSSVLGDAEFDRLLRRTDTPGPSIGPLPPAGLLRTSREAVGFHGRAEILEHLRRWCEPPGFGVRLIHGPGGQGKTRLAARLAELLPEDDPHWRVLWPSPAARSEELSSELQHAVKPMLVVLDYAEARRDQLSGLLEAGRLHRGHVPLKVLLLARTAGGWWGSAKDARDGAALRRARVDELPVLATDRATRELLYRQALTAFAGRLVDPERTPAEETWSARANALPVPSPRTLTSGNVLTLHMTALADLLDSAPGASDRAETGADPAEKDPAEKDAEEKDAEDRILDHERLYWSQVEQERPLPFQLGASSAPADALATVALLGGTPLGGQARDALLRRAPVLAELRAHEMRPVRDWVNTVYPVAFTEPWEVLQPDRLAERFVGRHVTTDPEFVDSLLAEAESGRMSVRALTVLARAAAHPPLLGTLDDLITDLCTRHAGRLGTATIEVATQVERPQPLVDALWTRVEDPATTLAELSDLAERLPRASRVLADWALRLTERLVELRRDGGTDTVQGRIDLGVEYRRLGKRLSDVGRPADALTAAEQAVELLRPLLDSEPAAVRFHLAAALNNRSVCLVTLGRRSEALEPAERAVEQYRVVVGTEPVPEEADGHLVRALSSLSAVQSQLGHHEDALRTVVEAVEAQRKLLPDGGPEAAIGLVSQLNNLSIRHTEAGDYRAAFEAAAEAVALCEPIAEQYPDAYLPDLALVLGTLSSCYGDLGDHDRSLELARRCVALREDLYRERPDAHRHSLALALNSLASDLGTEGHAVEAVATAERSVMLYREVAASRADGSRAELAMALNTLANQQGDIDDDGALAAAEEACRIYTDLDEELPGVFAADRAMSLATVAGCLTALGRRDEAIERSFDAVTIFRRLAESNPAPIARHFSSALHNLRLHLQAADRIDEAMDLIDEALSTYADPDGPRADAMRPVTLKLMVGRTMCLQATGRWDEAVETVRRAVEVARREAARPSGSGPAELVQQLGFFAAVAFRAGRSGDAADALVEQAETLGRLAVDDPLRYDGALADKLGTAQTLLYLVDRFEEAEEVARRAVEVRGRLAERDGTAERVRLVMQLAGLAEVLTARARASEALATLDLVRQEERKLSAEEVAAHRVTLVQAHRLRGQLLYAVGRRDEALSFARESLLAAEELAEAAPDQTPALTGVLLTTGSMLVDEEQRDEALACLRRAVALCRPYAEAPEPRNEILMASCLGALGAALALEPADPQRALEATAEALAICRRLWTADPVRGRSGLSRAAAQHGMRLAEAGRAEQGLPLVEEALLLARESAGTDRHVNLYGLAEALCASADVRARAGGQPAAAAAALDDLTELLGLVREEQPRLVEQYTARIAAIRKRLPG</sequence>
<dbReference type="SMART" id="SM00028">
    <property type="entry name" value="TPR"/>
    <property type="match status" value="8"/>
</dbReference>
<dbReference type="Proteomes" id="UP001596435">
    <property type="component" value="Unassembled WGS sequence"/>
</dbReference>
<proteinExistence type="predicted"/>
<keyword evidence="3" id="KW-1185">Reference proteome</keyword>
<feature type="compositionally biased region" description="Basic and acidic residues" evidence="1">
    <location>
        <begin position="470"/>
        <end position="493"/>
    </location>
</feature>
<dbReference type="InterPro" id="IPR027417">
    <property type="entry name" value="P-loop_NTPase"/>
</dbReference>
<dbReference type="InterPro" id="IPR011990">
    <property type="entry name" value="TPR-like_helical_dom_sf"/>
</dbReference>
<protein>
    <submittedName>
        <fullName evidence="2">Tetratricopeptide repeat protein</fullName>
    </submittedName>
</protein>
<evidence type="ECO:0000256" key="1">
    <source>
        <dbReference type="SAM" id="MobiDB-lite"/>
    </source>
</evidence>
<comment type="caution">
    <text evidence="2">The sequence shown here is derived from an EMBL/GenBank/DDBJ whole genome shotgun (WGS) entry which is preliminary data.</text>
</comment>
<dbReference type="Gene3D" id="3.40.50.300">
    <property type="entry name" value="P-loop containing nucleotide triphosphate hydrolases"/>
    <property type="match status" value="1"/>
</dbReference>
<dbReference type="EMBL" id="JBHTAJ010000076">
    <property type="protein sequence ID" value="MFC7183728.1"/>
    <property type="molecule type" value="Genomic_DNA"/>
</dbReference>
<reference evidence="3" key="1">
    <citation type="journal article" date="2019" name="Int. J. Syst. Evol. Microbiol.">
        <title>The Global Catalogue of Microorganisms (GCM) 10K type strain sequencing project: providing services to taxonomists for standard genome sequencing and annotation.</title>
        <authorList>
            <consortium name="The Broad Institute Genomics Platform"/>
            <consortium name="The Broad Institute Genome Sequencing Center for Infectious Disease"/>
            <person name="Wu L."/>
            <person name="Ma J."/>
        </authorList>
    </citation>
    <scope>NUCLEOTIDE SEQUENCE [LARGE SCALE GENOMIC DNA]</scope>
    <source>
        <strain evidence="3">CGMCC 1.12859</strain>
    </source>
</reference>
<organism evidence="2 3">
    <name type="scientific">Kitasatospora paranensis</name>
    <dbReference type="NCBI Taxonomy" id="258053"/>
    <lineage>
        <taxon>Bacteria</taxon>
        <taxon>Bacillati</taxon>
        <taxon>Actinomycetota</taxon>
        <taxon>Actinomycetes</taxon>
        <taxon>Kitasatosporales</taxon>
        <taxon>Streptomycetaceae</taxon>
        <taxon>Kitasatospora</taxon>
    </lineage>
</organism>
<dbReference type="RefSeq" id="WP_345709385.1">
    <property type="nucleotide sequence ID" value="NZ_BAABKV010000001.1"/>
</dbReference>
<name>A0ABW2G8U7_9ACTN</name>
<dbReference type="SUPFAM" id="SSF52540">
    <property type="entry name" value="P-loop containing nucleoside triphosphate hydrolases"/>
    <property type="match status" value="1"/>
</dbReference>
<dbReference type="InterPro" id="IPR009003">
    <property type="entry name" value="Peptidase_S1_PA"/>
</dbReference>
<accession>A0ABW2G8U7</accession>
<dbReference type="PANTHER" id="PTHR19959:SF119">
    <property type="entry name" value="FUNGAL LIPASE-LIKE DOMAIN-CONTAINING PROTEIN"/>
    <property type="match status" value="1"/>
</dbReference>